<keyword evidence="3" id="KW-1185">Reference proteome</keyword>
<feature type="transmembrane region" description="Helical" evidence="1">
    <location>
        <begin position="128"/>
        <end position="148"/>
    </location>
</feature>
<dbReference type="EMBL" id="UHIC01000001">
    <property type="protein sequence ID" value="SUO96451.1"/>
    <property type="molecule type" value="Genomic_DNA"/>
</dbReference>
<name>A0A380MXL9_9GAMM</name>
<dbReference type="AlphaFoldDB" id="A0A380MXL9"/>
<dbReference type="Proteomes" id="UP000254601">
    <property type="component" value="Unassembled WGS sequence"/>
</dbReference>
<keyword evidence="1" id="KW-0812">Transmembrane</keyword>
<sequence>MEINQLYKAPQANLQNRLEDDFPSPLMVDYIRSASLWARIISIMYFILLVIAVIVLFAFTIQMGRLHVFAGIITFIICAIGVWVVFLLGQSMSRYASLSKNMRHDTAKYSDIAQCFDCMTRYTKIQSLLVILMTLSGVIAALILPFLLM</sequence>
<protein>
    <submittedName>
        <fullName evidence="2">Uncharacterized protein</fullName>
    </submittedName>
</protein>
<feature type="transmembrane region" description="Helical" evidence="1">
    <location>
        <begin position="67"/>
        <end position="88"/>
    </location>
</feature>
<reference evidence="2 3" key="1">
    <citation type="submission" date="2018-06" db="EMBL/GenBank/DDBJ databases">
        <authorList>
            <consortium name="Pathogen Informatics"/>
            <person name="Doyle S."/>
        </authorList>
    </citation>
    <scope>NUCLEOTIDE SEQUENCE [LARGE SCALE GENOMIC DNA]</scope>
    <source>
        <strain evidence="2 3">NCTC13337</strain>
    </source>
</reference>
<organism evidence="2 3">
    <name type="scientific">Suttonella ornithocola</name>
    <dbReference type="NCBI Taxonomy" id="279832"/>
    <lineage>
        <taxon>Bacteria</taxon>
        <taxon>Pseudomonadati</taxon>
        <taxon>Pseudomonadota</taxon>
        <taxon>Gammaproteobacteria</taxon>
        <taxon>Cardiobacteriales</taxon>
        <taxon>Cardiobacteriaceae</taxon>
        <taxon>Suttonella</taxon>
    </lineage>
</organism>
<keyword evidence="1" id="KW-1133">Transmembrane helix</keyword>
<proteinExistence type="predicted"/>
<gene>
    <name evidence="2" type="ORF">NCTC13337_01869</name>
</gene>
<evidence type="ECO:0000313" key="3">
    <source>
        <dbReference type="Proteomes" id="UP000254601"/>
    </source>
</evidence>
<keyword evidence="1" id="KW-0472">Membrane</keyword>
<dbReference type="RefSeq" id="WP_072576247.1">
    <property type="nucleotide sequence ID" value="NZ_LWHB01000059.1"/>
</dbReference>
<evidence type="ECO:0000313" key="2">
    <source>
        <dbReference type="EMBL" id="SUO96451.1"/>
    </source>
</evidence>
<evidence type="ECO:0000256" key="1">
    <source>
        <dbReference type="SAM" id="Phobius"/>
    </source>
</evidence>
<accession>A0A380MXL9</accession>
<feature type="transmembrane region" description="Helical" evidence="1">
    <location>
        <begin position="36"/>
        <end position="61"/>
    </location>
</feature>